<dbReference type="GeneID" id="17283399"/>
<keyword evidence="3 5" id="KW-1133">Transmembrane helix</keyword>
<evidence type="ECO:0000256" key="2">
    <source>
        <dbReference type="ARBA" id="ARBA00022692"/>
    </source>
</evidence>
<feature type="transmembrane region" description="Helical" evidence="5">
    <location>
        <begin position="291"/>
        <end position="309"/>
    </location>
</feature>
<feature type="transmembrane region" description="Helical" evidence="5">
    <location>
        <begin position="74"/>
        <end position="98"/>
    </location>
</feature>
<evidence type="ECO:0000313" key="8">
    <source>
        <dbReference type="EnsemblProtists" id="EOD38129"/>
    </source>
</evidence>
<dbReference type="PaxDb" id="2903-EOD11442"/>
<dbReference type="KEGG" id="ehx:EMIHUDRAFT_120355"/>
<reference evidence="9" key="1">
    <citation type="journal article" date="2013" name="Nature">
        <title>Pan genome of the phytoplankton Emiliania underpins its global distribution.</title>
        <authorList>
            <person name="Read B.A."/>
            <person name="Kegel J."/>
            <person name="Klute M.J."/>
            <person name="Kuo A."/>
            <person name="Lefebvre S.C."/>
            <person name="Maumus F."/>
            <person name="Mayer C."/>
            <person name="Miller J."/>
            <person name="Monier A."/>
            <person name="Salamov A."/>
            <person name="Young J."/>
            <person name="Aguilar M."/>
            <person name="Claverie J.M."/>
            <person name="Frickenhaus S."/>
            <person name="Gonzalez K."/>
            <person name="Herman E.K."/>
            <person name="Lin Y.C."/>
            <person name="Napier J."/>
            <person name="Ogata H."/>
            <person name="Sarno A.F."/>
            <person name="Shmutz J."/>
            <person name="Schroeder D."/>
            <person name="de Vargas C."/>
            <person name="Verret F."/>
            <person name="von Dassow P."/>
            <person name="Valentin K."/>
            <person name="Van de Peer Y."/>
            <person name="Wheeler G."/>
            <person name="Dacks J.B."/>
            <person name="Delwiche C.F."/>
            <person name="Dyhrman S.T."/>
            <person name="Glockner G."/>
            <person name="John U."/>
            <person name="Richards T."/>
            <person name="Worden A.Z."/>
            <person name="Zhang X."/>
            <person name="Grigoriev I.V."/>
            <person name="Allen A.E."/>
            <person name="Bidle K."/>
            <person name="Borodovsky M."/>
            <person name="Bowler C."/>
            <person name="Brownlee C."/>
            <person name="Cock J.M."/>
            <person name="Elias M."/>
            <person name="Gladyshev V.N."/>
            <person name="Groth M."/>
            <person name="Guda C."/>
            <person name="Hadaegh A."/>
            <person name="Iglesias-Rodriguez M.D."/>
            <person name="Jenkins J."/>
            <person name="Jones B.M."/>
            <person name="Lawson T."/>
            <person name="Leese F."/>
            <person name="Lindquist E."/>
            <person name="Lobanov A."/>
            <person name="Lomsadze A."/>
            <person name="Malik S.B."/>
            <person name="Marsh M.E."/>
            <person name="Mackinder L."/>
            <person name="Mock T."/>
            <person name="Mueller-Roeber B."/>
            <person name="Pagarete A."/>
            <person name="Parker M."/>
            <person name="Probert I."/>
            <person name="Quesneville H."/>
            <person name="Raines C."/>
            <person name="Rensing S.A."/>
            <person name="Riano-Pachon D.M."/>
            <person name="Richier S."/>
            <person name="Rokitta S."/>
            <person name="Shiraiwa Y."/>
            <person name="Soanes D.M."/>
            <person name="van der Giezen M."/>
            <person name="Wahlund T.M."/>
            <person name="Williams B."/>
            <person name="Wilson W."/>
            <person name="Wolfe G."/>
            <person name="Wurch L.L."/>
        </authorList>
    </citation>
    <scope>NUCLEOTIDE SEQUENCE</scope>
</reference>
<feature type="transmembrane region" description="Helical" evidence="5">
    <location>
        <begin position="128"/>
        <end position="146"/>
    </location>
</feature>
<dbReference type="OMA" id="AYICHAL"/>
<feature type="signal peptide" evidence="6">
    <location>
        <begin position="1"/>
        <end position="20"/>
    </location>
</feature>
<feature type="domain" description="Sugar phosphate transporter" evidence="7">
    <location>
        <begin position="8"/>
        <end position="299"/>
    </location>
</feature>
<evidence type="ECO:0000259" key="7">
    <source>
        <dbReference type="Pfam" id="PF03151"/>
    </source>
</evidence>
<evidence type="ECO:0000256" key="6">
    <source>
        <dbReference type="SAM" id="SignalP"/>
    </source>
</evidence>
<sequence>MNASTPVLLVLVALWYGSSAACTTTSKQLLALLSPQHCALQLTSVQFGVAMLAAAVVSFCSGKMPLLPYCVWPLAGAIALSYTAGFVLLNLSLLYIHASLAETVRGLEPLCSAAIACALGVRGGRLSARALLALVALVVGGTLSALSQPASERSEGFYLGLLLANGANLAFAFRGTLTTAAQDLLAAENERPLDANAIFLYQHAMGFAATVLLSVGAGGYPSRLVSGESREVVMLLASSASAFFAYNRLSLAVLLRLNAVSHSVCNALRRAVTVAAATLIFGNAVTLLSLTAIGLVVGGSGGYALAVAADKAAAARGKEARARISAYPSETEVEES</sequence>
<dbReference type="AlphaFoldDB" id="A0A0D3KQU4"/>
<evidence type="ECO:0000256" key="4">
    <source>
        <dbReference type="ARBA" id="ARBA00023136"/>
    </source>
</evidence>
<protein>
    <recommendedName>
        <fullName evidence="7">Sugar phosphate transporter domain-containing protein</fullName>
    </recommendedName>
</protein>
<dbReference type="RefSeq" id="XP_005763871.1">
    <property type="nucleotide sequence ID" value="XM_005763814.1"/>
</dbReference>
<evidence type="ECO:0000313" key="9">
    <source>
        <dbReference type="Proteomes" id="UP000013827"/>
    </source>
</evidence>
<keyword evidence="6" id="KW-0732">Signal</keyword>
<dbReference type="RefSeq" id="XP_005790558.1">
    <property type="nucleotide sequence ID" value="XM_005790501.1"/>
</dbReference>
<dbReference type="Proteomes" id="UP000013827">
    <property type="component" value="Unassembled WGS sequence"/>
</dbReference>
<organism evidence="8 9">
    <name type="scientific">Emiliania huxleyi (strain CCMP1516)</name>
    <dbReference type="NCBI Taxonomy" id="280463"/>
    <lineage>
        <taxon>Eukaryota</taxon>
        <taxon>Haptista</taxon>
        <taxon>Haptophyta</taxon>
        <taxon>Prymnesiophyceae</taxon>
        <taxon>Isochrysidales</taxon>
        <taxon>Noelaerhabdaceae</taxon>
        <taxon>Emiliania</taxon>
    </lineage>
</organism>
<dbReference type="EnsemblProtists" id="EOD11442">
    <property type="protein sequence ID" value="EOD11442"/>
    <property type="gene ID" value="EMIHUDRAFT_120355"/>
</dbReference>
<keyword evidence="9" id="KW-1185">Reference proteome</keyword>
<dbReference type="PANTHER" id="PTHR11132">
    <property type="entry name" value="SOLUTE CARRIER FAMILY 35"/>
    <property type="match status" value="1"/>
</dbReference>
<feature type="chain" id="PRO_5044053695" description="Sugar phosphate transporter domain-containing protein" evidence="6">
    <location>
        <begin position="21"/>
        <end position="336"/>
    </location>
</feature>
<feature type="transmembrane region" description="Helical" evidence="5">
    <location>
        <begin position="232"/>
        <end position="255"/>
    </location>
</feature>
<reference evidence="8" key="2">
    <citation type="submission" date="2024-10" db="UniProtKB">
        <authorList>
            <consortium name="EnsemblProtists"/>
        </authorList>
    </citation>
    <scope>IDENTIFICATION</scope>
</reference>
<feature type="transmembrane region" description="Helical" evidence="5">
    <location>
        <begin position="198"/>
        <end position="220"/>
    </location>
</feature>
<proteinExistence type="predicted"/>
<keyword evidence="2 5" id="KW-0812">Transmembrane</keyword>
<evidence type="ECO:0000256" key="1">
    <source>
        <dbReference type="ARBA" id="ARBA00004141"/>
    </source>
</evidence>
<dbReference type="GO" id="GO:0016020">
    <property type="term" value="C:membrane"/>
    <property type="evidence" value="ECO:0007669"/>
    <property type="project" value="UniProtKB-SubCell"/>
</dbReference>
<dbReference type="Pfam" id="PF03151">
    <property type="entry name" value="TPT"/>
    <property type="match status" value="1"/>
</dbReference>
<dbReference type="InterPro" id="IPR004853">
    <property type="entry name" value="Sugar_P_trans_dom"/>
</dbReference>
<accession>A0A0D3KQU4</accession>
<dbReference type="GeneID" id="17257596"/>
<dbReference type="KEGG" id="ehx:EMIHUDRAFT_200599"/>
<name>A0A0D3KQU4_EMIH1</name>
<comment type="subcellular location">
    <subcellularLocation>
        <location evidence="1">Membrane</location>
        <topology evidence="1">Multi-pass membrane protein</topology>
    </subcellularLocation>
</comment>
<dbReference type="InterPro" id="IPR050186">
    <property type="entry name" value="TPT_transporter"/>
</dbReference>
<keyword evidence="4 5" id="KW-0472">Membrane</keyword>
<feature type="transmembrane region" description="Helical" evidence="5">
    <location>
        <begin position="158"/>
        <end position="177"/>
    </location>
</feature>
<evidence type="ECO:0000256" key="5">
    <source>
        <dbReference type="SAM" id="Phobius"/>
    </source>
</evidence>
<dbReference type="HOGENOM" id="CLU_827506_0_0_1"/>
<evidence type="ECO:0000256" key="3">
    <source>
        <dbReference type="ARBA" id="ARBA00022989"/>
    </source>
</evidence>
<dbReference type="eggNOG" id="ENOG502SQ2G">
    <property type="taxonomic scope" value="Eukaryota"/>
</dbReference>
<feature type="transmembrane region" description="Helical" evidence="5">
    <location>
        <begin position="44"/>
        <end position="62"/>
    </location>
</feature>
<dbReference type="EnsemblProtists" id="EOD38129">
    <property type="protein sequence ID" value="EOD38129"/>
    <property type="gene ID" value="EMIHUDRAFT_200599"/>
</dbReference>